<dbReference type="InterPro" id="IPR045562">
    <property type="entry name" value="RecG_dom3_C"/>
</dbReference>
<dbReference type="SUPFAM" id="SSF50249">
    <property type="entry name" value="Nucleic acid-binding proteins"/>
    <property type="match status" value="1"/>
</dbReference>
<dbReference type="InterPro" id="IPR001650">
    <property type="entry name" value="Helicase_C-like"/>
</dbReference>
<proteinExistence type="inferred from homology"/>
<reference evidence="16" key="3">
    <citation type="submission" date="2020-02" db="EMBL/GenBank/DDBJ databases">
        <authorList>
            <person name="Matsumoto Y."/>
            <person name="Motooka D."/>
            <person name="Nakamura S."/>
        </authorList>
    </citation>
    <scope>NUCLEOTIDE SEQUENCE</scope>
    <source>
        <strain evidence="16">JCM 16367</strain>
    </source>
</reference>
<feature type="domain" description="Helicase C-terminal" evidence="15">
    <location>
        <begin position="501"/>
        <end position="693"/>
    </location>
</feature>
<evidence type="ECO:0000256" key="13">
    <source>
        <dbReference type="RuleBase" id="RU363016"/>
    </source>
</evidence>
<evidence type="ECO:0000313" key="17">
    <source>
        <dbReference type="EMBL" id="ORB13842.1"/>
    </source>
</evidence>
<evidence type="ECO:0000256" key="7">
    <source>
        <dbReference type="ARBA" id="ARBA00023125"/>
    </source>
</evidence>
<dbReference type="GO" id="GO:0016787">
    <property type="term" value="F:hydrolase activity"/>
    <property type="evidence" value="ECO:0007669"/>
    <property type="project" value="UniProtKB-KW"/>
</dbReference>
<feature type="domain" description="Helicase ATP-binding" evidence="14">
    <location>
        <begin position="303"/>
        <end position="478"/>
    </location>
</feature>
<dbReference type="GO" id="GO:0005524">
    <property type="term" value="F:ATP binding"/>
    <property type="evidence" value="ECO:0007669"/>
    <property type="project" value="UniProtKB-KW"/>
</dbReference>
<dbReference type="PANTHER" id="PTHR47964:SF1">
    <property type="entry name" value="ATP-DEPENDENT DNA HELICASE HOMOLOG RECG, CHLOROPLASTIC"/>
    <property type="match status" value="1"/>
</dbReference>
<dbReference type="PANTHER" id="PTHR47964">
    <property type="entry name" value="ATP-DEPENDENT DNA HELICASE HOMOLOG RECG, CHLOROPLASTIC"/>
    <property type="match status" value="1"/>
</dbReference>
<sequence length="740" mass="80817">MAVLTDRLDFILGAKSADPLEDAFGIRTVDDLLRHYPRGYVEGATVRGVGDERPPEGEHITLVDTISGAAVRPMKKKPKDKYLVITIGSGRSRVTATFFHAKKWFIEQLTEGTRIMLSGEVGYFRGTMQLTHPDFLVLDSADGKDHGSRSLRMIADASKKVSGEVLQSAFERAFYPIYPASTKVQSWDIYRCVRQVLAVLDPVPDPLPEAVCVSRGLISEDQALRAIHLAESETERQRARERLTFDEAVGLQWALVTRRHGELSESGPAAPHRSDGLAEKLLRQLPFELTTGQREVLDVLRDELAASRPMNRLLQGEVGSGKTIVSVLAMLQMVDAGYQCALLAPTEVLAAQHVRSIRDVLGPLAMGGQLGGADNATRVALLTGSMSPAQKKQVYADIASGQVGIAVGTHALLQGGVEFHRLGMVVVDEQHRFGVEQRDQLRAKAPAGITPHLLVMTATPIPRTVALTVYGDLETSTLRELPRGRQPIATTAIFVKEKPAWLERAWRRIIEEASAGRQAYVVAPRIDESDDPGQTEEGGRPSATAVDLFARLRRNELAGLRLGLMHGRLPADEKDAVMAAFRAGEIDVLVCTTVIEVGVDVSNATVMLVVDADRFGISQLHQLRGRIGRGAHSSVCLLASWMSPNSRAGERLRAVAGTLDGFALADLDLKERREGDVLGRSQSGRPITLRLLSLAEHQELIETARDVCEQMYDENPGHPGLTLLAAPFTTTERIEYLDKA</sequence>
<comment type="function">
    <text evidence="13">Plays a critical role in recombination and DNA repair. Helps process Holliday junction intermediates to mature products by catalyzing branch migration. Has replication fork regression activity, unwinds stalled or blocked replication forks to make a HJ that can be resolved. Has a DNA unwinding activity characteristic of a DNA helicase with 3'-5' polarity.</text>
</comment>
<keyword evidence="4 13" id="KW-0378">Hydrolase</keyword>
<dbReference type="AlphaFoldDB" id="A0A7I7PGZ3"/>
<evidence type="ECO:0000256" key="2">
    <source>
        <dbReference type="ARBA" id="ARBA00022741"/>
    </source>
</evidence>
<keyword evidence="18" id="KW-1185">Reference proteome</keyword>
<dbReference type="InterPro" id="IPR027417">
    <property type="entry name" value="P-loop_NTPase"/>
</dbReference>
<dbReference type="Pfam" id="PF00271">
    <property type="entry name" value="Helicase_C"/>
    <property type="match status" value="1"/>
</dbReference>
<comment type="catalytic activity">
    <reaction evidence="11 13">
        <text>Couples ATP hydrolysis with the unwinding of duplex DNA by translocating in the 3'-5' direction.</text>
        <dbReference type="EC" id="5.6.2.4"/>
    </reaction>
</comment>
<dbReference type="SMART" id="SM00490">
    <property type="entry name" value="HELICc"/>
    <property type="match status" value="1"/>
</dbReference>
<dbReference type="SMART" id="SM00487">
    <property type="entry name" value="DEXDc"/>
    <property type="match status" value="1"/>
</dbReference>
<dbReference type="CDD" id="cd17992">
    <property type="entry name" value="DEXHc_RecG"/>
    <property type="match status" value="1"/>
</dbReference>
<comment type="catalytic activity">
    <reaction evidence="12 13">
        <text>ATP + H2O = ADP + phosphate + H(+)</text>
        <dbReference type="Rhea" id="RHEA:13065"/>
        <dbReference type="ChEBI" id="CHEBI:15377"/>
        <dbReference type="ChEBI" id="CHEBI:15378"/>
        <dbReference type="ChEBI" id="CHEBI:30616"/>
        <dbReference type="ChEBI" id="CHEBI:43474"/>
        <dbReference type="ChEBI" id="CHEBI:456216"/>
        <dbReference type="EC" id="5.6.2.4"/>
    </reaction>
</comment>
<dbReference type="Gene3D" id="2.40.50.140">
    <property type="entry name" value="Nucleic acid-binding proteins"/>
    <property type="match status" value="1"/>
</dbReference>
<evidence type="ECO:0000256" key="6">
    <source>
        <dbReference type="ARBA" id="ARBA00022840"/>
    </source>
</evidence>
<protein>
    <recommendedName>
        <fullName evidence="13">ATP-dependent DNA helicase RecG</fullName>
        <ecNumber evidence="13">5.6.2.4</ecNumber>
    </recommendedName>
</protein>
<dbReference type="GO" id="GO:0006310">
    <property type="term" value="P:DNA recombination"/>
    <property type="evidence" value="ECO:0007669"/>
    <property type="project" value="UniProtKB-UniRule"/>
</dbReference>
<keyword evidence="5 13" id="KW-0347">Helicase</keyword>
<dbReference type="InterPro" id="IPR014001">
    <property type="entry name" value="Helicase_ATP-bd"/>
</dbReference>
<dbReference type="OrthoDB" id="9804325at2"/>
<dbReference type="InterPro" id="IPR047112">
    <property type="entry name" value="RecG/Mfd"/>
</dbReference>
<dbReference type="Pfam" id="PF00270">
    <property type="entry name" value="DEAD"/>
    <property type="match status" value="1"/>
</dbReference>
<dbReference type="Proteomes" id="UP000192374">
    <property type="component" value="Unassembled WGS sequence"/>
</dbReference>
<evidence type="ECO:0000313" key="18">
    <source>
        <dbReference type="Proteomes" id="UP000192374"/>
    </source>
</evidence>
<evidence type="ECO:0000256" key="12">
    <source>
        <dbReference type="ARBA" id="ARBA00048988"/>
    </source>
</evidence>
<evidence type="ECO:0000313" key="19">
    <source>
        <dbReference type="Proteomes" id="UP000466894"/>
    </source>
</evidence>
<dbReference type="Proteomes" id="UP000466894">
    <property type="component" value="Chromosome"/>
</dbReference>
<dbReference type="PROSITE" id="PS51192">
    <property type="entry name" value="HELICASE_ATP_BIND_1"/>
    <property type="match status" value="1"/>
</dbReference>
<evidence type="ECO:0000256" key="4">
    <source>
        <dbReference type="ARBA" id="ARBA00022801"/>
    </source>
</evidence>
<evidence type="ECO:0000256" key="5">
    <source>
        <dbReference type="ARBA" id="ARBA00022806"/>
    </source>
</evidence>
<name>A0A7I7PGZ3_9MYCO</name>
<keyword evidence="9 13" id="KW-0234">DNA repair</keyword>
<dbReference type="SUPFAM" id="SSF52540">
    <property type="entry name" value="P-loop containing nucleoside triphosphate hydrolases"/>
    <property type="match status" value="2"/>
</dbReference>
<dbReference type="Gene3D" id="3.40.50.300">
    <property type="entry name" value="P-loop containing nucleotide triphosphate hydrolases"/>
    <property type="match status" value="2"/>
</dbReference>
<keyword evidence="2 13" id="KW-0547">Nucleotide-binding</keyword>
<dbReference type="NCBIfam" id="TIGR00643">
    <property type="entry name" value="recG"/>
    <property type="match status" value="1"/>
</dbReference>
<dbReference type="InterPro" id="IPR011545">
    <property type="entry name" value="DEAD/DEAH_box_helicase_dom"/>
</dbReference>
<dbReference type="CDD" id="cd04488">
    <property type="entry name" value="RecG_wedge_OBF"/>
    <property type="match status" value="1"/>
</dbReference>
<dbReference type="NCBIfam" id="NF008167">
    <property type="entry name" value="PRK10917.2-1"/>
    <property type="match status" value="1"/>
</dbReference>
<keyword evidence="3 13" id="KW-0227">DNA damage</keyword>
<dbReference type="EC" id="5.6.2.4" evidence="13"/>
<evidence type="ECO:0000313" key="16">
    <source>
        <dbReference type="EMBL" id="BBY07840.1"/>
    </source>
</evidence>
<dbReference type="EMBL" id="AP022583">
    <property type="protein sequence ID" value="BBY07840.1"/>
    <property type="molecule type" value="Genomic_DNA"/>
</dbReference>
<evidence type="ECO:0000256" key="11">
    <source>
        <dbReference type="ARBA" id="ARBA00034617"/>
    </source>
</evidence>
<dbReference type="RefSeq" id="WP_083088121.1">
    <property type="nucleotide sequence ID" value="NZ_AP022583.1"/>
</dbReference>
<keyword evidence="8 13" id="KW-0233">DNA recombination</keyword>
<evidence type="ECO:0000259" key="15">
    <source>
        <dbReference type="PROSITE" id="PS51194"/>
    </source>
</evidence>
<dbReference type="InterPro" id="IPR004609">
    <property type="entry name" value="ATP-dep_DNA_helicase_RecG"/>
</dbReference>
<evidence type="ECO:0000256" key="9">
    <source>
        <dbReference type="ARBA" id="ARBA00023204"/>
    </source>
</evidence>
<dbReference type="InterPro" id="IPR012340">
    <property type="entry name" value="NA-bd_OB-fold"/>
</dbReference>
<dbReference type="GO" id="GO:0003677">
    <property type="term" value="F:DNA binding"/>
    <property type="evidence" value="ECO:0007669"/>
    <property type="project" value="UniProtKB-KW"/>
</dbReference>
<evidence type="ECO:0000256" key="3">
    <source>
        <dbReference type="ARBA" id="ARBA00022763"/>
    </source>
</evidence>
<dbReference type="KEGG" id="mnv:MNVI_31580"/>
<dbReference type="PROSITE" id="PS51194">
    <property type="entry name" value="HELICASE_CTER"/>
    <property type="match status" value="1"/>
</dbReference>
<dbReference type="Pfam" id="PF19833">
    <property type="entry name" value="RecG_dom3_C"/>
    <property type="match status" value="1"/>
</dbReference>
<reference evidence="17 18" key="1">
    <citation type="submission" date="2017-02" db="EMBL/GenBank/DDBJ databases">
        <title>The new phylogeny of genus Mycobacterium.</title>
        <authorList>
            <person name="Tortoli E."/>
            <person name="Trovato A."/>
            <person name="Cirillo D.M."/>
        </authorList>
    </citation>
    <scope>NUCLEOTIDE SEQUENCE [LARGE SCALE GENOMIC DNA]</scope>
    <source>
        <strain evidence="17 18">DSM 45145</strain>
    </source>
</reference>
<dbReference type="GO" id="GO:0043138">
    <property type="term" value="F:3'-5' DNA helicase activity"/>
    <property type="evidence" value="ECO:0007669"/>
    <property type="project" value="UniProtKB-EC"/>
</dbReference>
<organism evidence="16 19">
    <name type="scientific">Mycobacterium noviomagense</name>
    <dbReference type="NCBI Taxonomy" id="459858"/>
    <lineage>
        <taxon>Bacteria</taxon>
        <taxon>Bacillati</taxon>
        <taxon>Actinomycetota</taxon>
        <taxon>Actinomycetes</taxon>
        <taxon>Mycobacteriales</taxon>
        <taxon>Mycobacteriaceae</taxon>
        <taxon>Mycobacterium</taxon>
    </lineage>
</organism>
<accession>A0A7I7PGZ3</accession>
<dbReference type="GO" id="GO:0006281">
    <property type="term" value="P:DNA repair"/>
    <property type="evidence" value="ECO:0007669"/>
    <property type="project" value="UniProtKB-UniRule"/>
</dbReference>
<gene>
    <name evidence="16" type="primary">recG</name>
    <name evidence="17" type="ORF">BST37_12600</name>
    <name evidence="16" type="ORF">MNVI_31580</name>
</gene>
<evidence type="ECO:0000256" key="10">
    <source>
        <dbReference type="ARBA" id="ARBA00023235"/>
    </source>
</evidence>
<evidence type="ECO:0000256" key="8">
    <source>
        <dbReference type="ARBA" id="ARBA00023172"/>
    </source>
</evidence>
<dbReference type="EMBL" id="MVIC01000021">
    <property type="protein sequence ID" value="ORB13842.1"/>
    <property type="molecule type" value="Genomic_DNA"/>
</dbReference>
<evidence type="ECO:0000259" key="14">
    <source>
        <dbReference type="PROSITE" id="PS51192"/>
    </source>
</evidence>
<evidence type="ECO:0000256" key="1">
    <source>
        <dbReference type="ARBA" id="ARBA00007504"/>
    </source>
</evidence>
<reference evidence="16 19" key="2">
    <citation type="journal article" date="2019" name="Emerg. Microbes Infect.">
        <title>Comprehensive subspecies identification of 175 nontuberculous mycobacteria species based on 7547 genomic profiles.</title>
        <authorList>
            <person name="Matsumoto Y."/>
            <person name="Kinjo T."/>
            <person name="Motooka D."/>
            <person name="Nabeya D."/>
            <person name="Jung N."/>
            <person name="Uechi K."/>
            <person name="Horii T."/>
            <person name="Iida T."/>
            <person name="Fujita J."/>
            <person name="Nakamura S."/>
        </authorList>
    </citation>
    <scope>NUCLEOTIDE SEQUENCE [LARGE SCALE GENOMIC DNA]</scope>
    <source>
        <strain evidence="16 19">JCM 16367</strain>
    </source>
</reference>
<keyword evidence="6 13" id="KW-0067">ATP-binding</keyword>
<keyword evidence="10" id="KW-0413">Isomerase</keyword>
<keyword evidence="7" id="KW-0238">DNA-binding</keyword>
<comment type="similarity">
    <text evidence="1 13">Belongs to the helicase family. RecG subfamily.</text>
</comment>